<protein>
    <submittedName>
        <fullName evidence="4">Amino acid adenylation domain-containing protein</fullName>
    </submittedName>
</protein>
<accession>A0ABU0T6N2</accession>
<dbReference type="Gene3D" id="3.40.50.12780">
    <property type="entry name" value="N-terminal domain of ligase-like"/>
    <property type="match status" value="1"/>
</dbReference>
<evidence type="ECO:0000256" key="2">
    <source>
        <dbReference type="ARBA" id="ARBA00022553"/>
    </source>
</evidence>
<evidence type="ECO:0000313" key="4">
    <source>
        <dbReference type="EMBL" id="MDQ1031459.1"/>
    </source>
</evidence>
<proteinExistence type="predicted"/>
<dbReference type="InterPro" id="IPR009081">
    <property type="entry name" value="PP-bd_ACP"/>
</dbReference>
<dbReference type="Gene3D" id="3.30.300.30">
    <property type="match status" value="1"/>
</dbReference>
<reference evidence="4 5" key="1">
    <citation type="submission" date="2023-07" db="EMBL/GenBank/DDBJ databases">
        <title>Comparative genomics of wheat-associated soil bacteria to identify genetic determinants of phenazine resistance.</title>
        <authorList>
            <person name="Mouncey N."/>
        </authorList>
    </citation>
    <scope>NUCLEOTIDE SEQUENCE [LARGE SCALE GENOMIC DNA]</scope>
    <source>
        <strain evidence="4 5">V2I4</strain>
    </source>
</reference>
<dbReference type="InterPro" id="IPR042099">
    <property type="entry name" value="ANL_N_sf"/>
</dbReference>
<name>A0ABU0T6N2_9ACTN</name>
<dbReference type="Pfam" id="PF00501">
    <property type="entry name" value="AMP-binding"/>
    <property type="match status" value="1"/>
</dbReference>
<organism evidence="4 5">
    <name type="scientific">Streptomyces umbrinus</name>
    <dbReference type="NCBI Taxonomy" id="67370"/>
    <lineage>
        <taxon>Bacteria</taxon>
        <taxon>Bacillati</taxon>
        <taxon>Actinomycetota</taxon>
        <taxon>Actinomycetes</taxon>
        <taxon>Kitasatosporales</taxon>
        <taxon>Streptomycetaceae</taxon>
        <taxon>Streptomyces</taxon>
        <taxon>Streptomyces phaeochromogenes group</taxon>
    </lineage>
</organism>
<dbReference type="SUPFAM" id="SSF47336">
    <property type="entry name" value="ACP-like"/>
    <property type="match status" value="1"/>
</dbReference>
<dbReference type="SUPFAM" id="SSF56801">
    <property type="entry name" value="Acetyl-CoA synthetase-like"/>
    <property type="match status" value="1"/>
</dbReference>
<dbReference type="Pfam" id="PF13193">
    <property type="entry name" value="AMP-binding_C"/>
    <property type="match status" value="1"/>
</dbReference>
<dbReference type="RefSeq" id="WP_307527618.1">
    <property type="nucleotide sequence ID" value="NZ_JAUSZI010000002.1"/>
</dbReference>
<evidence type="ECO:0000256" key="1">
    <source>
        <dbReference type="ARBA" id="ARBA00022450"/>
    </source>
</evidence>
<sequence>MSTLTNVLTRTVAEHPDAIAAADPHRHLTWSQLWDAAGRTAQALRDADLTNRAVMLALPPGTGWITALIAAWRAGAVAVPVDVTHPPTRLAQIATACRASGALTATAQAPAWAGHLTALAPADGAATAPHSTNAPLPAPWDDDIACIWHTSGSSGSPKPVLISHRALAARATALPGVYGLTRTDRIAQLTSPTFDAVLWEILGALATGARLQIAGPAERLPGPLLTQFLREQRITAFTCTPTQLAATEFAELPELRRIVLGGEALRPEPLTAWLRAYKIANAYGPTEACLAALVAEHVSSGETPVPIGHPLPGVTAWILNEEQQPVPHGDTGELYLGGTGLADGYLGRDAETQQAFPLLELPLPDGGVGRVRVYRTGDRVWQRPDGQYVFVGRVDDQLNVGGVRLEPGEVEAAACRMPGVRAAALHAERPDDGARHRLVLHVEADDVGLPPQLRRHLARVLPPSAVPALITVRARLPRTASGKIDRLALAHADDQTDRAAAPAAAPTGRLPDDVAQWWQENTGSPAVGSADFFACGGDSLSALLLVQKINETYGTEITIGDFYADPTMTFLSAALSSRSSS</sequence>
<gene>
    <name evidence="4" type="ORF">QF035_009041</name>
</gene>
<dbReference type="InterPro" id="IPR000873">
    <property type="entry name" value="AMP-dep_synth/lig_dom"/>
</dbReference>
<dbReference type="PANTHER" id="PTHR45527:SF1">
    <property type="entry name" value="FATTY ACID SYNTHASE"/>
    <property type="match status" value="1"/>
</dbReference>
<dbReference type="Gene3D" id="1.10.1200.10">
    <property type="entry name" value="ACP-like"/>
    <property type="match status" value="1"/>
</dbReference>
<keyword evidence="1" id="KW-0596">Phosphopantetheine</keyword>
<dbReference type="InterPro" id="IPR010071">
    <property type="entry name" value="AA_adenyl_dom"/>
</dbReference>
<dbReference type="InterPro" id="IPR020845">
    <property type="entry name" value="AMP-binding_CS"/>
</dbReference>
<dbReference type="InterPro" id="IPR036736">
    <property type="entry name" value="ACP-like_sf"/>
</dbReference>
<dbReference type="NCBIfam" id="TIGR01733">
    <property type="entry name" value="AA-adenyl-dom"/>
    <property type="match status" value="1"/>
</dbReference>
<dbReference type="PROSITE" id="PS00455">
    <property type="entry name" value="AMP_BINDING"/>
    <property type="match status" value="1"/>
</dbReference>
<dbReference type="InterPro" id="IPR025110">
    <property type="entry name" value="AMP-bd_C"/>
</dbReference>
<dbReference type="Pfam" id="PF00550">
    <property type="entry name" value="PP-binding"/>
    <property type="match status" value="1"/>
</dbReference>
<feature type="domain" description="Carrier" evidence="3">
    <location>
        <begin position="505"/>
        <end position="579"/>
    </location>
</feature>
<dbReference type="PROSITE" id="PS50075">
    <property type="entry name" value="CARRIER"/>
    <property type="match status" value="1"/>
</dbReference>
<keyword evidence="5" id="KW-1185">Reference proteome</keyword>
<evidence type="ECO:0000259" key="3">
    <source>
        <dbReference type="PROSITE" id="PS50075"/>
    </source>
</evidence>
<dbReference type="EMBL" id="JAUSZI010000002">
    <property type="protein sequence ID" value="MDQ1031459.1"/>
    <property type="molecule type" value="Genomic_DNA"/>
</dbReference>
<comment type="caution">
    <text evidence="4">The sequence shown here is derived from an EMBL/GenBank/DDBJ whole genome shotgun (WGS) entry which is preliminary data.</text>
</comment>
<dbReference type="PANTHER" id="PTHR45527">
    <property type="entry name" value="NONRIBOSOMAL PEPTIDE SYNTHETASE"/>
    <property type="match status" value="1"/>
</dbReference>
<evidence type="ECO:0000313" key="5">
    <source>
        <dbReference type="Proteomes" id="UP001230328"/>
    </source>
</evidence>
<dbReference type="InterPro" id="IPR006162">
    <property type="entry name" value="Ppantetheine_attach_site"/>
</dbReference>
<dbReference type="PROSITE" id="PS00012">
    <property type="entry name" value="PHOSPHOPANTETHEINE"/>
    <property type="match status" value="1"/>
</dbReference>
<dbReference type="Proteomes" id="UP001230328">
    <property type="component" value="Unassembled WGS sequence"/>
</dbReference>
<keyword evidence="2" id="KW-0597">Phosphoprotein</keyword>
<dbReference type="CDD" id="cd05930">
    <property type="entry name" value="A_NRPS"/>
    <property type="match status" value="1"/>
</dbReference>
<dbReference type="InterPro" id="IPR045851">
    <property type="entry name" value="AMP-bd_C_sf"/>
</dbReference>